<name>A0A395P0B9_TRIAR</name>
<comment type="caution">
    <text evidence="1">The sequence shown here is derived from an EMBL/GenBank/DDBJ whole genome shotgun (WGS) entry which is preliminary data.</text>
</comment>
<gene>
    <name evidence="1" type="ORF">TARUN_380</name>
</gene>
<evidence type="ECO:0000313" key="2">
    <source>
        <dbReference type="Proteomes" id="UP000266272"/>
    </source>
</evidence>
<dbReference type="Proteomes" id="UP000266272">
    <property type="component" value="Unassembled WGS sequence"/>
</dbReference>
<reference evidence="1 2" key="1">
    <citation type="journal article" date="2018" name="PLoS Pathog.">
        <title>Evolution of structural diversity of trichothecenes, a family of toxins produced by plant pathogenic and entomopathogenic fungi.</title>
        <authorList>
            <person name="Proctor R.H."/>
            <person name="McCormick S.P."/>
            <person name="Kim H.S."/>
            <person name="Cardoza R.E."/>
            <person name="Stanley A.M."/>
            <person name="Lindo L."/>
            <person name="Kelly A."/>
            <person name="Brown D.W."/>
            <person name="Lee T."/>
            <person name="Vaughan M.M."/>
            <person name="Alexander N.J."/>
            <person name="Busman M."/>
            <person name="Gutierrez S."/>
        </authorList>
    </citation>
    <scope>NUCLEOTIDE SEQUENCE [LARGE SCALE GENOMIC DNA]</scope>
    <source>
        <strain evidence="1 2">IBT 40837</strain>
    </source>
</reference>
<proteinExistence type="predicted"/>
<keyword evidence="2" id="KW-1185">Reference proteome</keyword>
<evidence type="ECO:0000313" key="1">
    <source>
        <dbReference type="EMBL" id="RFU81790.1"/>
    </source>
</evidence>
<dbReference type="EMBL" id="PXOA01000026">
    <property type="protein sequence ID" value="RFU81790.1"/>
    <property type="molecule type" value="Genomic_DNA"/>
</dbReference>
<organism evidence="1 2">
    <name type="scientific">Trichoderma arundinaceum</name>
    <dbReference type="NCBI Taxonomy" id="490622"/>
    <lineage>
        <taxon>Eukaryota</taxon>
        <taxon>Fungi</taxon>
        <taxon>Dikarya</taxon>
        <taxon>Ascomycota</taxon>
        <taxon>Pezizomycotina</taxon>
        <taxon>Sordariomycetes</taxon>
        <taxon>Hypocreomycetidae</taxon>
        <taxon>Hypocreales</taxon>
        <taxon>Hypocreaceae</taxon>
        <taxon>Trichoderma</taxon>
    </lineage>
</organism>
<sequence>MANCWGRDDGDVWTEMNQSSWALGKTLGIRFYISLAMFMPFHADREQIEEICKAINAFLLYYSIPDIYDEDYQWFFEFQQAAWDGLWKHTVDYCRLLDDGIVGQLNGGTDYF</sequence>
<dbReference type="AlphaFoldDB" id="A0A395P0B9"/>
<protein>
    <submittedName>
        <fullName evidence="1">Uncharacterized protein</fullName>
    </submittedName>
</protein>
<accession>A0A395P0B9</accession>
<dbReference type="OrthoDB" id="4897614at2759"/>